<dbReference type="SMART" id="SM00236">
    <property type="entry name" value="fCBD"/>
    <property type="match status" value="1"/>
</dbReference>
<feature type="chain" id="PRO_5018753167" description="Cellulase" evidence="13">
    <location>
        <begin position="19"/>
        <end position="392"/>
    </location>
</feature>
<dbReference type="EC" id="3.2.1.4" evidence="4 12"/>
<comment type="caution">
    <text evidence="16">The sequence shown here is derived from an EMBL/GenBank/DDBJ whole genome shotgun (WGS) entry which is preliminary data.</text>
</comment>
<dbReference type="AlphaFoldDB" id="A0A3R7F2A5"/>
<feature type="signal peptide" evidence="13">
    <location>
        <begin position="1"/>
        <end position="18"/>
    </location>
</feature>
<feature type="domain" description="CBM1" evidence="15">
    <location>
        <begin position="203"/>
        <end position="268"/>
    </location>
</feature>
<dbReference type="OrthoDB" id="5823761at2759"/>
<dbReference type="SUPFAM" id="SSF50685">
    <property type="entry name" value="Barwin-like endoglucanases"/>
    <property type="match status" value="1"/>
</dbReference>
<dbReference type="InterPro" id="IPR036908">
    <property type="entry name" value="RlpA-like_sf"/>
</dbReference>
<gene>
    <name evidence="16" type="ORF">CFD26_103415</name>
</gene>
<dbReference type="PROSITE" id="PS50842">
    <property type="entry name" value="EXPANSIN_EG45"/>
    <property type="match status" value="1"/>
</dbReference>
<evidence type="ECO:0000256" key="11">
    <source>
        <dbReference type="ARBA" id="ARBA00023326"/>
    </source>
</evidence>
<feature type="active site" description="Nucleophile" evidence="12">
    <location>
        <position position="28"/>
    </location>
</feature>
<dbReference type="GO" id="GO:0030248">
    <property type="term" value="F:cellulose binding"/>
    <property type="evidence" value="ECO:0007669"/>
    <property type="project" value="InterPro"/>
</dbReference>
<dbReference type="GO" id="GO:0005576">
    <property type="term" value="C:extracellular region"/>
    <property type="evidence" value="ECO:0007669"/>
    <property type="project" value="UniProtKB-SubCell"/>
</dbReference>
<dbReference type="GO" id="GO:0030245">
    <property type="term" value="P:cellulose catabolic process"/>
    <property type="evidence" value="ECO:0007669"/>
    <property type="project" value="UniProtKB-KW"/>
</dbReference>
<evidence type="ECO:0000256" key="9">
    <source>
        <dbReference type="ARBA" id="ARBA00023277"/>
    </source>
</evidence>
<keyword evidence="9" id="KW-0119">Carbohydrate metabolism</keyword>
<dbReference type="STRING" id="1245748.A0A3R7F2A5"/>
<keyword evidence="7" id="KW-0378">Hydrolase</keyword>
<dbReference type="InterPro" id="IPR007112">
    <property type="entry name" value="Expansin/allergen_DPBB_dom"/>
</dbReference>
<dbReference type="SUPFAM" id="SSF57180">
    <property type="entry name" value="Cellulose-binding domain"/>
    <property type="match status" value="1"/>
</dbReference>
<organism evidence="16 17">
    <name type="scientific">Aspergillus turcosus</name>
    <dbReference type="NCBI Taxonomy" id="1245748"/>
    <lineage>
        <taxon>Eukaryota</taxon>
        <taxon>Fungi</taxon>
        <taxon>Dikarya</taxon>
        <taxon>Ascomycota</taxon>
        <taxon>Pezizomycotina</taxon>
        <taxon>Eurotiomycetes</taxon>
        <taxon>Eurotiomycetidae</taxon>
        <taxon>Eurotiales</taxon>
        <taxon>Aspergillaceae</taxon>
        <taxon>Aspergillus</taxon>
        <taxon>Aspergillus subgen. Fumigati</taxon>
    </lineage>
</organism>
<dbReference type="Pfam" id="PF22514">
    <property type="entry name" value="EXPB1_D1"/>
    <property type="match status" value="1"/>
</dbReference>
<evidence type="ECO:0000256" key="2">
    <source>
        <dbReference type="ARBA" id="ARBA00004613"/>
    </source>
</evidence>
<keyword evidence="5" id="KW-0964">Secreted</keyword>
<dbReference type="InterPro" id="IPR029033">
    <property type="entry name" value="His_PPase_superfam"/>
</dbReference>
<evidence type="ECO:0000256" key="7">
    <source>
        <dbReference type="ARBA" id="ARBA00022801"/>
    </source>
</evidence>
<dbReference type="EMBL" id="NIDN02000232">
    <property type="protein sequence ID" value="RLL94128.1"/>
    <property type="molecule type" value="Genomic_DNA"/>
</dbReference>
<dbReference type="GO" id="GO:0008810">
    <property type="term" value="F:cellulase activity"/>
    <property type="evidence" value="ECO:0007669"/>
    <property type="project" value="UniProtKB-EC"/>
</dbReference>
<accession>A0A3R7F2A5</accession>
<evidence type="ECO:0000256" key="6">
    <source>
        <dbReference type="ARBA" id="ARBA00022729"/>
    </source>
</evidence>
<evidence type="ECO:0000256" key="10">
    <source>
        <dbReference type="ARBA" id="ARBA00023295"/>
    </source>
</evidence>
<keyword evidence="8" id="KW-0136">Cellulose degradation</keyword>
<evidence type="ECO:0000256" key="5">
    <source>
        <dbReference type="ARBA" id="ARBA00022525"/>
    </source>
</evidence>
<evidence type="ECO:0000313" key="16">
    <source>
        <dbReference type="EMBL" id="RLL94128.1"/>
    </source>
</evidence>
<dbReference type="Gene3D" id="3.40.50.1240">
    <property type="entry name" value="Phosphoglycerate mutase-like"/>
    <property type="match status" value="1"/>
</dbReference>
<evidence type="ECO:0000256" key="4">
    <source>
        <dbReference type="ARBA" id="ARBA00012601"/>
    </source>
</evidence>
<evidence type="ECO:0000259" key="15">
    <source>
        <dbReference type="PROSITE" id="PS51164"/>
    </source>
</evidence>
<dbReference type="InterPro" id="IPR035971">
    <property type="entry name" value="CBD_sf"/>
</dbReference>
<evidence type="ECO:0000259" key="14">
    <source>
        <dbReference type="PROSITE" id="PS50842"/>
    </source>
</evidence>
<evidence type="ECO:0000256" key="12">
    <source>
        <dbReference type="PROSITE-ProRule" id="PRU10069"/>
    </source>
</evidence>
<keyword evidence="17" id="KW-1185">Reference proteome</keyword>
<evidence type="ECO:0000313" key="17">
    <source>
        <dbReference type="Proteomes" id="UP000215289"/>
    </source>
</evidence>
<comment type="similarity">
    <text evidence="3">Belongs to the glycosyl hydrolase 45 (cellulase K) family.</text>
</comment>
<protein>
    <recommendedName>
        <fullName evidence="4 12">Cellulase</fullName>
        <ecNumber evidence="4 12">3.2.1.4</ecNumber>
    </recommendedName>
</protein>
<feature type="domain" description="Expansin-like EG45" evidence="14">
    <location>
        <begin position="31"/>
        <end position="136"/>
    </location>
</feature>
<evidence type="ECO:0000256" key="1">
    <source>
        <dbReference type="ARBA" id="ARBA00000966"/>
    </source>
</evidence>
<dbReference type="CDD" id="cd22278">
    <property type="entry name" value="DPBB_GH45_endoglucanase"/>
    <property type="match status" value="1"/>
</dbReference>
<dbReference type="Gene3D" id="2.40.40.10">
    <property type="entry name" value="RlpA-like domain"/>
    <property type="match status" value="1"/>
</dbReference>
<evidence type="ECO:0000256" key="8">
    <source>
        <dbReference type="ARBA" id="ARBA00023001"/>
    </source>
</evidence>
<dbReference type="PROSITE" id="PS01140">
    <property type="entry name" value="GLYCOSYL_HYDROL_F45"/>
    <property type="match status" value="1"/>
</dbReference>
<evidence type="ECO:0000256" key="3">
    <source>
        <dbReference type="ARBA" id="ARBA00007793"/>
    </source>
</evidence>
<proteinExistence type="inferred from homology"/>
<evidence type="ECO:0000256" key="13">
    <source>
        <dbReference type="SAM" id="SignalP"/>
    </source>
</evidence>
<keyword evidence="10" id="KW-0326">Glycosidase</keyword>
<keyword evidence="6 13" id="KW-0732">Signal</keyword>
<reference evidence="16 17" key="1">
    <citation type="submission" date="2018-08" db="EMBL/GenBank/DDBJ databases">
        <title>Draft genome sequences of two Aspergillus turcosus clinical strains isolated from bronchoalveolar lavage fluid: one azole-susceptible and the other azole-resistant.</title>
        <authorList>
            <person name="Parent-Michaud M."/>
            <person name="Dufresne P.J."/>
            <person name="Fournier E."/>
            <person name="Martineau C."/>
            <person name="Moreira S."/>
            <person name="Perkins V."/>
            <person name="De Repentigny L."/>
            <person name="Dufresne S.F."/>
        </authorList>
    </citation>
    <scope>NUCLEOTIDE SEQUENCE [LARGE SCALE GENOMIC DNA]</scope>
    <source>
        <strain evidence="16">HMR AF 1038</strain>
    </source>
</reference>
<dbReference type="PROSITE" id="PS51164">
    <property type="entry name" value="CBM1_2"/>
    <property type="match status" value="1"/>
</dbReference>
<dbReference type="Pfam" id="PF00734">
    <property type="entry name" value="CBM_1"/>
    <property type="match status" value="1"/>
</dbReference>
<name>A0A3R7F2A5_9EURO</name>
<keyword evidence="11" id="KW-0624">Polysaccharide degradation</keyword>
<dbReference type="Proteomes" id="UP000215289">
    <property type="component" value="Unassembled WGS sequence"/>
</dbReference>
<dbReference type="InterPro" id="IPR000334">
    <property type="entry name" value="Glyco_hydro_45"/>
</dbReference>
<dbReference type="InterPro" id="IPR000254">
    <property type="entry name" value="CBD"/>
</dbReference>
<comment type="catalytic activity">
    <reaction evidence="1 12">
        <text>Endohydrolysis of (1-&gt;4)-beta-D-glucosidic linkages in cellulose, lichenin and cereal beta-D-glucans.</text>
        <dbReference type="EC" id="3.2.1.4"/>
    </reaction>
</comment>
<comment type="subcellular location">
    <subcellularLocation>
        <location evidence="2">Secreted</location>
    </subcellularLocation>
</comment>
<sequence length="392" mass="40743">MRAQTILACLGLVASASAYLATTTRYYDGQEGACGCGTSSGAYSWQLGISNGVYTAAGSQALFDTAGASWCGAGCGKCYNLTSTGNSPCSGCGTGGVAGESIIVMVTNLCPYNGNQQWCPQVGGTNQYGYSYHFDIMAQSEVFGDNVVVNFEPVACPGQATSDWETCVCYGKTAADVTPVGLTTGGSNPSPPTLTTTTTTGGATQTLYGQCGGSGWTGPTACASGATCLIGVAVSTAKPTVYLIRHGEKPSDGGNGLSAQGLERAQCLRTVFGASSSYNIGYIMAQTPKSDGKRARPYETVEPLAEDLGLTVDTSCDRDDPKCVRDVVEGYTGSGNILICWEHDALTDIVEELGDDDAPSYPDDRFDLIWTDSYPYSEITAQTSEQCPGLDD</sequence>